<dbReference type="Pfam" id="PF00085">
    <property type="entry name" value="Thioredoxin"/>
    <property type="match status" value="1"/>
</dbReference>
<reference evidence="2" key="1">
    <citation type="submission" date="2020-10" db="EMBL/GenBank/DDBJ databases">
        <title>Connecting structure to function with the recovery of over 1000 high-quality activated sludge metagenome-assembled genomes encoding full-length rRNA genes using long-read sequencing.</title>
        <authorList>
            <person name="Singleton C.M."/>
            <person name="Petriglieri F."/>
            <person name="Kristensen J.M."/>
            <person name="Kirkegaard R.H."/>
            <person name="Michaelsen T.Y."/>
            <person name="Andersen M.H."/>
            <person name="Karst S.M."/>
            <person name="Dueholm M.S."/>
            <person name="Nielsen P.H."/>
            <person name="Albertsen M."/>
        </authorList>
    </citation>
    <scope>NUCLEOTIDE SEQUENCE</scope>
    <source>
        <strain evidence="2">EsbW_18-Q3-R4-48_MAXAC.044</strain>
    </source>
</reference>
<evidence type="ECO:0000259" key="1">
    <source>
        <dbReference type="Pfam" id="PF00085"/>
    </source>
</evidence>
<dbReference type="Gene3D" id="3.40.30.10">
    <property type="entry name" value="Glutaredoxin"/>
    <property type="match status" value="1"/>
</dbReference>
<dbReference type="EMBL" id="JADJNC010000024">
    <property type="protein sequence ID" value="MBK7424165.1"/>
    <property type="molecule type" value="Genomic_DNA"/>
</dbReference>
<accession>A0A9D7F8M2</accession>
<feature type="domain" description="Thioredoxin" evidence="1">
    <location>
        <begin position="16"/>
        <end position="78"/>
    </location>
</feature>
<sequence>MSLHQQAVTSRDDQASEEFLVICLCAEWCGTCRDYKAGFNALAAQFPGTRFRWLDIEEHADEMGDLDIENFPTLFVQRRQSVLFFGTMLPFQNYLRRMIETFQEQTAEESRDYALSSPERRGWQENPDLARLGTIHRVNLF</sequence>
<gene>
    <name evidence="2" type="ORF">IPJ48_14415</name>
</gene>
<comment type="caution">
    <text evidence="2">The sequence shown here is derived from an EMBL/GenBank/DDBJ whole genome shotgun (WGS) entry which is preliminary data.</text>
</comment>
<dbReference type="CDD" id="cd02947">
    <property type="entry name" value="TRX_family"/>
    <property type="match status" value="1"/>
</dbReference>
<dbReference type="Proteomes" id="UP000886602">
    <property type="component" value="Unassembled WGS sequence"/>
</dbReference>
<dbReference type="InterPro" id="IPR013766">
    <property type="entry name" value="Thioredoxin_domain"/>
</dbReference>
<dbReference type="AlphaFoldDB" id="A0A9D7F8M2"/>
<protein>
    <submittedName>
        <fullName evidence="2">Thioredoxin family protein</fullName>
    </submittedName>
</protein>
<dbReference type="InterPro" id="IPR036249">
    <property type="entry name" value="Thioredoxin-like_sf"/>
</dbReference>
<organism evidence="2 3">
    <name type="scientific">Candidatus Propionivibrio dominans</name>
    <dbReference type="NCBI Taxonomy" id="2954373"/>
    <lineage>
        <taxon>Bacteria</taxon>
        <taxon>Pseudomonadati</taxon>
        <taxon>Pseudomonadota</taxon>
        <taxon>Betaproteobacteria</taxon>
        <taxon>Rhodocyclales</taxon>
        <taxon>Rhodocyclaceae</taxon>
        <taxon>Propionivibrio</taxon>
    </lineage>
</organism>
<dbReference type="SUPFAM" id="SSF52833">
    <property type="entry name" value="Thioredoxin-like"/>
    <property type="match status" value="1"/>
</dbReference>
<name>A0A9D7F8M2_9RHOO</name>
<proteinExistence type="predicted"/>
<evidence type="ECO:0000313" key="2">
    <source>
        <dbReference type="EMBL" id="MBK7424165.1"/>
    </source>
</evidence>
<evidence type="ECO:0000313" key="3">
    <source>
        <dbReference type="Proteomes" id="UP000886602"/>
    </source>
</evidence>